<dbReference type="Gene3D" id="3.10.20.90">
    <property type="entry name" value="Phosphatidylinositol 3-kinase Catalytic Subunit, Chain A, domain 1"/>
    <property type="match status" value="1"/>
</dbReference>
<feature type="domain" description="PH" evidence="2">
    <location>
        <begin position="492"/>
        <end position="603"/>
    </location>
</feature>
<dbReference type="InterPro" id="IPR001849">
    <property type="entry name" value="PH_domain"/>
</dbReference>
<feature type="compositionally biased region" description="Pro residues" evidence="1">
    <location>
        <begin position="720"/>
        <end position="736"/>
    </location>
</feature>
<feature type="compositionally biased region" description="Basic and acidic residues" evidence="1">
    <location>
        <begin position="965"/>
        <end position="981"/>
    </location>
</feature>
<dbReference type="GO" id="GO:0007165">
    <property type="term" value="P:signal transduction"/>
    <property type="evidence" value="ECO:0007669"/>
    <property type="project" value="InterPro"/>
</dbReference>
<dbReference type="InterPro" id="IPR039664">
    <property type="entry name" value="GRB/APBB1IP"/>
</dbReference>
<evidence type="ECO:0000259" key="2">
    <source>
        <dbReference type="PROSITE" id="PS50003"/>
    </source>
</evidence>
<dbReference type="PANTHER" id="PTHR11243:SF23">
    <property type="entry name" value="LD06925P"/>
    <property type="match status" value="1"/>
</dbReference>
<dbReference type="InterPro" id="IPR011993">
    <property type="entry name" value="PH-like_dom_sf"/>
</dbReference>
<feature type="region of interest" description="Disordered" evidence="1">
    <location>
        <begin position="121"/>
        <end position="167"/>
    </location>
</feature>
<feature type="compositionally biased region" description="Low complexity" evidence="1">
    <location>
        <begin position="142"/>
        <end position="155"/>
    </location>
</feature>
<evidence type="ECO:0000259" key="3">
    <source>
        <dbReference type="PROSITE" id="PS50200"/>
    </source>
</evidence>
<accession>A0A9X6NHE7</accession>
<feature type="compositionally biased region" description="Polar residues" evidence="1">
    <location>
        <begin position="628"/>
        <end position="637"/>
    </location>
</feature>
<feature type="compositionally biased region" description="Low complexity" evidence="1">
    <location>
        <begin position="256"/>
        <end position="271"/>
    </location>
</feature>
<evidence type="ECO:0000313" key="5">
    <source>
        <dbReference type="Proteomes" id="UP000192578"/>
    </source>
</evidence>
<evidence type="ECO:0000313" key="4">
    <source>
        <dbReference type="EMBL" id="OWA53264.1"/>
    </source>
</evidence>
<feature type="domain" description="Ras-associating" evidence="3">
    <location>
        <begin position="364"/>
        <end position="453"/>
    </location>
</feature>
<feature type="region of interest" description="Disordered" evidence="1">
    <location>
        <begin position="1027"/>
        <end position="1074"/>
    </location>
</feature>
<reference evidence="5" key="1">
    <citation type="submission" date="2017-01" db="EMBL/GenBank/DDBJ databases">
        <title>Comparative genomics of anhydrobiosis in the tardigrade Hypsibius dujardini.</title>
        <authorList>
            <person name="Yoshida Y."/>
            <person name="Koutsovoulos G."/>
            <person name="Laetsch D."/>
            <person name="Stevens L."/>
            <person name="Kumar S."/>
            <person name="Horikawa D."/>
            <person name="Ishino K."/>
            <person name="Komine S."/>
            <person name="Tomita M."/>
            <person name="Blaxter M."/>
            <person name="Arakawa K."/>
        </authorList>
    </citation>
    <scope>NUCLEOTIDE SEQUENCE [LARGE SCALE GENOMIC DNA]</scope>
    <source>
        <strain evidence="5">Z151</strain>
    </source>
</reference>
<feature type="region of interest" description="Disordered" evidence="1">
    <location>
        <begin position="251"/>
        <end position="280"/>
    </location>
</feature>
<protein>
    <submittedName>
        <fullName evidence="4">Ras-associated and pleckstrin-like proteiny domains-containing protein 1</fullName>
    </submittedName>
</protein>
<dbReference type="SUPFAM" id="SSF54236">
    <property type="entry name" value="Ubiquitin-like"/>
    <property type="match status" value="1"/>
</dbReference>
<dbReference type="PROSITE" id="PS50003">
    <property type="entry name" value="PH_DOMAIN"/>
    <property type="match status" value="1"/>
</dbReference>
<dbReference type="SUPFAM" id="SSF50729">
    <property type="entry name" value="PH domain-like"/>
    <property type="match status" value="1"/>
</dbReference>
<dbReference type="SMART" id="SM00233">
    <property type="entry name" value="PH"/>
    <property type="match status" value="1"/>
</dbReference>
<feature type="region of interest" description="Disordered" evidence="1">
    <location>
        <begin position="947"/>
        <end position="982"/>
    </location>
</feature>
<dbReference type="Pfam" id="PF00169">
    <property type="entry name" value="PH"/>
    <property type="match status" value="1"/>
</dbReference>
<name>A0A9X6NHE7_HYPEX</name>
<evidence type="ECO:0000256" key="1">
    <source>
        <dbReference type="SAM" id="MobiDB-lite"/>
    </source>
</evidence>
<dbReference type="OrthoDB" id="6235964at2759"/>
<dbReference type="InterPro" id="IPR039665">
    <property type="entry name" value="PH_APBB1IP"/>
</dbReference>
<dbReference type="AlphaFoldDB" id="A0A9X6NHE7"/>
<dbReference type="InterPro" id="IPR000159">
    <property type="entry name" value="RA_dom"/>
</dbReference>
<dbReference type="InterPro" id="IPR029071">
    <property type="entry name" value="Ubiquitin-like_domsf"/>
</dbReference>
<feature type="region of interest" description="Disordered" evidence="1">
    <location>
        <begin position="621"/>
        <end position="834"/>
    </location>
</feature>
<organism evidence="4 5">
    <name type="scientific">Hypsibius exemplaris</name>
    <name type="common">Freshwater tardigrade</name>
    <dbReference type="NCBI Taxonomy" id="2072580"/>
    <lineage>
        <taxon>Eukaryota</taxon>
        <taxon>Metazoa</taxon>
        <taxon>Ecdysozoa</taxon>
        <taxon>Tardigrada</taxon>
        <taxon>Eutardigrada</taxon>
        <taxon>Parachela</taxon>
        <taxon>Hypsibioidea</taxon>
        <taxon>Hypsibiidae</taxon>
        <taxon>Hypsibius</taxon>
    </lineage>
</organism>
<comment type="caution">
    <text evidence="4">The sequence shown here is derived from an EMBL/GenBank/DDBJ whole genome shotgun (WGS) entry which is preliminary data.</text>
</comment>
<dbReference type="PROSITE" id="PS50200">
    <property type="entry name" value="RA"/>
    <property type="match status" value="1"/>
</dbReference>
<dbReference type="Proteomes" id="UP000192578">
    <property type="component" value="Unassembled WGS sequence"/>
</dbReference>
<keyword evidence="5" id="KW-1185">Reference proteome</keyword>
<gene>
    <name evidence="4" type="ORF">BV898_17697</name>
</gene>
<dbReference type="EMBL" id="MTYJ01000311">
    <property type="protein sequence ID" value="OWA53264.1"/>
    <property type="molecule type" value="Genomic_DNA"/>
</dbReference>
<feature type="compositionally biased region" description="Pro residues" evidence="1">
    <location>
        <begin position="788"/>
        <end position="797"/>
    </location>
</feature>
<feature type="compositionally biased region" description="Low complexity" evidence="1">
    <location>
        <begin position="701"/>
        <end position="719"/>
    </location>
</feature>
<dbReference type="SMART" id="SM00314">
    <property type="entry name" value="RA"/>
    <property type="match status" value="1"/>
</dbReference>
<dbReference type="PANTHER" id="PTHR11243">
    <property type="entry name" value="GROWTH FACTOR RECEPTOR-BOUND PROTEIN"/>
    <property type="match status" value="1"/>
</dbReference>
<proteinExistence type="predicted"/>
<dbReference type="CDD" id="cd01259">
    <property type="entry name" value="PH_APBB1IP"/>
    <property type="match status" value="1"/>
</dbReference>
<sequence length="1074" mass="116396">MCQPSGYGGGLGHVNVSQHICRSGPNLPSAVDVVVDHPEDRKERCCLSTDYVCDTEYLTATTEQQLTAAATPSGKSDSGFWSQSFDTYRVSMAALEDSADVDLDAILLSLSALGDELDQETRRVSTVGSSKTVAPVPPPARNHNTTSSNHVVSSTLPQSPKPALPQKPVFDQHQSVFDQHHQYPPGMMMAGTSKSVSPVAARTEFEFVEHYYKQTVSSGSLLSVAATVSAESPDNDSAFSDNVSCISSESGRDAASCMSSGSGSSKSSNGSLNAPSPTQESRVAFDLHEDDEWDAVMGTTVVVRTYTEAARTTTRSIAEVGEKENIPPTTSAVTTDGISAGHTAAARTDKIRMVHDKINEGDVKKLFVKMHFNQDVEKRFIIDERMDCLDVCQLSAEKVSKRMNPDCAIVEYLPELNIERVFEDHEKPFDNVVMWDRDGNGCNKLLYVERKDKYHFIARPEVYLTGFACKDSDYDELARRTLVQDSSFTISPPELEGSLYLRIDAKKAWKKCWFVLRSSGLYYSTKSKSKSSADLECLTSFDSVNLYRGINWKKKHKAPTDHGFALKLPQLQSAKAAKNIKFVCTDDQPTLDLWMAGIRIAKYGRTLYDNFNRALERTAAQDIHSDSSDSSAQQTPVVSRRVTPSHIATDSSAFEDDLTTGTIKRKPPHPAGNNPSTVPKLPFTTKTSQILMRSADERRSFASSQSSRSSQSSVLSDSELPPPPPELLAESPPTPLSPLLRSNGPPLSPTVLRNGPPLSPTVLRNGSPLSPPVLRSNGPLSPPMSVRSPPPPTPPKPAALLQRKPSLNEQHRHSMGATPSSPSHLNGGGSQQLPFLNELRNKSQSPLVTKKTLACVPEAHDILSQPSSPARRVTVLSPVPPSPVRVPTVVLTNGYPPSSAMNGYSPSAVTSSPVRVSSVTTNGYSPVPPSAVTSSPARVPVDGYQRTQSMSPMLNGRHPAPPPPRRSDLTKLGEAGQRHSEGIFLDRSMSENGAPSQRTVASSGDFMADLQRVLAQKKRHSALLTDVTDGMDYLPPPPPELLKAVSPTQPQDERRKPPPPPKRSDGTSLTGGGK</sequence>
<dbReference type="Gene3D" id="2.30.29.30">
    <property type="entry name" value="Pleckstrin-homology domain (PH domain)/Phosphotyrosine-binding domain (PTB)"/>
    <property type="match status" value="1"/>
</dbReference>
<dbReference type="Pfam" id="PF21989">
    <property type="entry name" value="RA_2"/>
    <property type="match status" value="1"/>
</dbReference>